<dbReference type="InterPro" id="IPR003593">
    <property type="entry name" value="AAA+_ATPase"/>
</dbReference>
<feature type="coiled-coil region" evidence="13">
    <location>
        <begin position="180"/>
        <end position="207"/>
    </location>
</feature>
<dbReference type="InterPro" id="IPR017871">
    <property type="entry name" value="ABC_transporter-like_CS"/>
</dbReference>
<evidence type="ECO:0000256" key="6">
    <source>
        <dbReference type="ARBA" id="ARBA00022737"/>
    </source>
</evidence>
<evidence type="ECO:0000256" key="7">
    <source>
        <dbReference type="ARBA" id="ARBA00022741"/>
    </source>
</evidence>
<keyword evidence="11" id="KW-0694">RNA-binding</keyword>
<dbReference type="SMART" id="SM00382">
    <property type="entry name" value="AAA"/>
    <property type="match status" value="2"/>
</dbReference>
<dbReference type="PANTHER" id="PTHR43858">
    <property type="entry name" value="ENERGY-DEPENDENT TRANSLATIONAL THROTTLE PROTEIN ETTA"/>
    <property type="match status" value="1"/>
</dbReference>
<dbReference type="Gene3D" id="3.40.50.300">
    <property type="entry name" value="P-loop containing nucleotide triphosphate hydrolases"/>
    <property type="match status" value="2"/>
</dbReference>
<evidence type="ECO:0000256" key="11">
    <source>
        <dbReference type="ARBA" id="ARBA00022884"/>
    </source>
</evidence>
<reference evidence="16" key="1">
    <citation type="submission" date="2021-01" db="EMBL/GenBank/DDBJ databases">
        <authorList>
            <person name="Corre E."/>
            <person name="Pelletier E."/>
            <person name="Niang G."/>
            <person name="Scheremetjew M."/>
            <person name="Finn R."/>
            <person name="Kale V."/>
            <person name="Holt S."/>
            <person name="Cochrane G."/>
            <person name="Meng A."/>
            <person name="Brown T."/>
            <person name="Cohen L."/>
        </authorList>
    </citation>
    <scope>NUCLEOTIDE SEQUENCE</scope>
    <source>
        <strain evidence="16">CCMP3278</strain>
    </source>
</reference>
<dbReference type="InterPro" id="IPR022374">
    <property type="entry name" value="EttA"/>
</dbReference>
<sequence>MMNSCAFIVSPNWIHVNKLVPSVVSSNQHGFNGSSVFLSNQRQNYLKSSNVVVSMGLNASNLKKKGKNSKKGGSGSKSNSNNRKERDGNSASYDSNIDTSRKEYIFQMQNVSKTLPNGTKVLNNINLSFFPGAKIGVLGPNGAGKSTLIRIMAGVDKDYDGDALPQRGIRIGYLEQEPELNDGETVIENVEAAVQDIRDQLKLFEELSQKMSDSSLSTEEQQKYVQELGRVQDFIEARDGWELDRLLDRALDALRCPPNEAKVATLSGGERRRVALCKLLLKRPDLLILDEPTNHLDAESVAWLEQFLLTFTGTVVAVTHDRYFLDNAAQWILELDRGEGIPYEGNYSTFLEKKQKRLSQEEKQQSAKQKMIEDELEWVRSNPKGRQTKQKARMTRYSELLEEANKMRSRQISNMKQIMIPSGVRLGDLVIEAENLGKRYGERILFDNVSFDLPKGGIVGVIGANGSGKTTLFRMLTGLESADEGLLKMGETVQIMYVDQNLDTLEDMERSVFHEVTDGNDEIELGGSTINSRAYLSWFNFKGQDQQKRVKDLSGGERNRLALAKVIRKQGNLLLLDEPTNNLDVDTLRNLEEAILKFTGCAVVISHDRWFLDRIATHILAFEGDSNVVWFEGNYQEYEENRKKRLGTTSIDPSRVKFRSIPSL</sequence>
<dbReference type="GO" id="GO:0019843">
    <property type="term" value="F:rRNA binding"/>
    <property type="evidence" value="ECO:0007669"/>
    <property type="project" value="UniProtKB-KW"/>
</dbReference>
<evidence type="ECO:0000256" key="13">
    <source>
        <dbReference type="SAM" id="Coils"/>
    </source>
</evidence>
<dbReference type="GO" id="GO:0000049">
    <property type="term" value="F:tRNA binding"/>
    <property type="evidence" value="ECO:0007669"/>
    <property type="project" value="UniProtKB-KW"/>
</dbReference>
<dbReference type="PROSITE" id="PS50893">
    <property type="entry name" value="ABC_TRANSPORTER_2"/>
    <property type="match status" value="2"/>
</dbReference>
<gene>
    <name evidence="16" type="ORF">TOLI1172_LOCUS795</name>
</gene>
<dbReference type="NCBIfam" id="TIGR03719">
    <property type="entry name" value="ABC_ABC_ChvD"/>
    <property type="match status" value="1"/>
</dbReference>
<evidence type="ECO:0000256" key="2">
    <source>
        <dbReference type="ARBA" id="ARBA00014334"/>
    </source>
</evidence>
<dbReference type="PROSITE" id="PS00211">
    <property type="entry name" value="ABC_TRANSPORTER_1"/>
    <property type="match status" value="2"/>
</dbReference>
<keyword evidence="12" id="KW-0648">Protein biosynthesis</keyword>
<dbReference type="SUPFAM" id="SSF52540">
    <property type="entry name" value="P-loop containing nucleoside triphosphate hydrolases"/>
    <property type="match status" value="2"/>
</dbReference>
<evidence type="ECO:0000256" key="14">
    <source>
        <dbReference type="SAM" id="MobiDB-lite"/>
    </source>
</evidence>
<proteinExistence type="inferred from homology"/>
<evidence type="ECO:0000256" key="10">
    <source>
        <dbReference type="ARBA" id="ARBA00022845"/>
    </source>
</evidence>
<dbReference type="FunFam" id="3.40.50.300:FF:000011">
    <property type="entry name" value="Putative ABC transporter ATP-binding component"/>
    <property type="match status" value="1"/>
</dbReference>
<keyword evidence="4" id="KW-0820">tRNA-binding</keyword>
<evidence type="ECO:0000256" key="3">
    <source>
        <dbReference type="ARBA" id="ARBA00022490"/>
    </source>
</evidence>
<dbReference type="AlphaFoldDB" id="A0A7S1EPY4"/>
<comment type="similarity">
    <text evidence="1">Belongs to the ABC transporter superfamily. ABCF family. Translational throttle EttA subfamily.</text>
</comment>
<dbReference type="EMBL" id="HBFP01001108">
    <property type="protein sequence ID" value="CAD8816407.1"/>
    <property type="molecule type" value="Transcribed_RNA"/>
</dbReference>
<dbReference type="GO" id="GO:0005524">
    <property type="term" value="F:ATP binding"/>
    <property type="evidence" value="ECO:0007669"/>
    <property type="project" value="UniProtKB-KW"/>
</dbReference>
<dbReference type="InterPro" id="IPR032781">
    <property type="entry name" value="ABC_tran_Xtn"/>
</dbReference>
<evidence type="ECO:0000256" key="4">
    <source>
        <dbReference type="ARBA" id="ARBA00022555"/>
    </source>
</evidence>
<dbReference type="InterPro" id="IPR027417">
    <property type="entry name" value="P-loop_NTPase"/>
</dbReference>
<evidence type="ECO:0000256" key="1">
    <source>
        <dbReference type="ARBA" id="ARBA00005868"/>
    </source>
</evidence>
<dbReference type="GO" id="GO:0016887">
    <property type="term" value="F:ATP hydrolysis activity"/>
    <property type="evidence" value="ECO:0007669"/>
    <property type="project" value="InterPro"/>
</dbReference>
<feature type="domain" description="ABC transporter" evidence="15">
    <location>
        <begin position="106"/>
        <end position="362"/>
    </location>
</feature>
<keyword evidence="9" id="KW-0067">ATP-binding</keyword>
<dbReference type="FunFam" id="3.40.50.300:FF:000183">
    <property type="entry name" value="ABC transporter ATP-binding protein yjjK"/>
    <property type="match status" value="1"/>
</dbReference>
<dbReference type="GO" id="GO:0006412">
    <property type="term" value="P:translation"/>
    <property type="evidence" value="ECO:0007669"/>
    <property type="project" value="UniProtKB-KW"/>
</dbReference>
<keyword evidence="6" id="KW-0677">Repeat</keyword>
<name>A0A7S1EPY4_9RHOD</name>
<keyword evidence="7" id="KW-0547">Nucleotide-binding</keyword>
<dbReference type="HAMAP" id="MF_00847">
    <property type="entry name" value="EttA"/>
    <property type="match status" value="1"/>
</dbReference>
<dbReference type="GO" id="GO:0045900">
    <property type="term" value="P:negative regulation of translational elongation"/>
    <property type="evidence" value="ECO:0007669"/>
    <property type="project" value="InterPro"/>
</dbReference>
<keyword evidence="10" id="KW-0810">Translation regulation</keyword>
<evidence type="ECO:0000256" key="8">
    <source>
        <dbReference type="ARBA" id="ARBA00022801"/>
    </source>
</evidence>
<dbReference type="Pfam" id="PF12848">
    <property type="entry name" value="ABC_tran_Xtn"/>
    <property type="match status" value="1"/>
</dbReference>
<dbReference type="InterPro" id="IPR003439">
    <property type="entry name" value="ABC_transporter-like_ATP-bd"/>
</dbReference>
<keyword evidence="13" id="KW-0175">Coiled coil</keyword>
<evidence type="ECO:0000256" key="12">
    <source>
        <dbReference type="ARBA" id="ARBA00022917"/>
    </source>
</evidence>
<accession>A0A7S1EPY4</accession>
<protein>
    <recommendedName>
        <fullName evidence="2">Probable ATP-dependent transporter ycf16</fullName>
    </recommendedName>
</protein>
<keyword evidence="8" id="KW-0378">Hydrolase</keyword>
<keyword evidence="3" id="KW-0963">Cytoplasm</keyword>
<dbReference type="Pfam" id="PF00005">
    <property type="entry name" value="ABC_tran"/>
    <property type="match status" value="2"/>
</dbReference>
<organism evidence="16">
    <name type="scientific">Timspurckia oligopyrenoides</name>
    <dbReference type="NCBI Taxonomy" id="708627"/>
    <lineage>
        <taxon>Eukaryota</taxon>
        <taxon>Rhodophyta</taxon>
        <taxon>Bangiophyceae</taxon>
        <taxon>Porphyridiales</taxon>
        <taxon>Porphyridiaceae</taxon>
        <taxon>Timspurckia</taxon>
    </lineage>
</organism>
<evidence type="ECO:0000313" key="16">
    <source>
        <dbReference type="EMBL" id="CAD8816407.1"/>
    </source>
</evidence>
<keyword evidence="5" id="KW-0699">rRNA-binding</keyword>
<dbReference type="CDD" id="cd03221">
    <property type="entry name" value="ABCF_EF-3"/>
    <property type="match status" value="2"/>
</dbReference>
<feature type="domain" description="ABC transporter" evidence="15">
    <location>
        <begin position="431"/>
        <end position="651"/>
    </location>
</feature>
<dbReference type="NCBIfam" id="NF008775">
    <property type="entry name" value="PRK11819.1"/>
    <property type="match status" value="1"/>
</dbReference>
<evidence type="ECO:0000256" key="5">
    <source>
        <dbReference type="ARBA" id="ARBA00022730"/>
    </source>
</evidence>
<dbReference type="PANTHER" id="PTHR43858:SF1">
    <property type="entry name" value="ABC TRANSPORTER-RELATED PROTEIN"/>
    <property type="match status" value="1"/>
</dbReference>
<evidence type="ECO:0000256" key="9">
    <source>
        <dbReference type="ARBA" id="ARBA00022840"/>
    </source>
</evidence>
<feature type="region of interest" description="Disordered" evidence="14">
    <location>
        <begin position="62"/>
        <end position="96"/>
    </location>
</feature>
<evidence type="ECO:0000259" key="15">
    <source>
        <dbReference type="PROSITE" id="PS50893"/>
    </source>
</evidence>